<feature type="domain" description="SET" evidence="1">
    <location>
        <begin position="20"/>
        <end position="340"/>
    </location>
</feature>
<dbReference type="GO" id="GO:0032259">
    <property type="term" value="P:methylation"/>
    <property type="evidence" value="ECO:0007669"/>
    <property type="project" value="UniProtKB-KW"/>
</dbReference>
<sequence>MDDARSAMNSVPASSSSSSHLFEIRNIANAGRGVIATTAIPAGTLILRSGPPAFHVIFNIYAKETCAYCFAWDRGRTLPVRENAIGKVFCREECRALWVEEQGQEGMEGWRGLKMGHHHHGRKGNGDGDEVMGGDVDAGGRPGVEEVEIAWREVEKLGEVLKRSRLFVVGEEGEAKKKSENKASKRLLRSILERIASGPQDADLPAYFLSGVLSQTRNPEKWETEVLSLAQDATPYNSPRDLSLACLAYLRLLTLLPPSLLAPCTPTLCRAMPQADNHNAFGIRAAEEAEEYMGYGVYPSASFFNHSCAPNVTKKRVGREWVFEAARDLAEGEECCITYLGGEERELDAVERRRRLREVWGFECACGRCRRESESENVNENVNEIEIEKG</sequence>
<dbReference type="CDD" id="cd20071">
    <property type="entry name" value="SET_SMYD"/>
    <property type="match status" value="1"/>
</dbReference>
<dbReference type="Pfam" id="PF00856">
    <property type="entry name" value="SET"/>
    <property type="match status" value="1"/>
</dbReference>
<dbReference type="PANTHER" id="PTHR12197">
    <property type="entry name" value="HISTONE-LYSINE N-METHYLTRANSFERASE SMYD"/>
    <property type="match status" value="1"/>
</dbReference>
<accession>A0AAI8Z7I2</accession>
<name>A0AAI8Z7I2_9PEZI</name>
<dbReference type="Proteomes" id="UP001296104">
    <property type="component" value="Unassembled WGS sequence"/>
</dbReference>
<dbReference type="AlphaFoldDB" id="A0AAI8Z7I2"/>
<dbReference type="InterPro" id="IPR046341">
    <property type="entry name" value="SET_dom_sf"/>
</dbReference>
<protein>
    <submittedName>
        <fullName evidence="2">Lysine methyltransferase SET6</fullName>
    </submittedName>
</protein>
<gene>
    <name evidence="2" type="ORF">LECACI_7A008985</name>
</gene>
<evidence type="ECO:0000313" key="2">
    <source>
        <dbReference type="EMBL" id="CAK4033827.1"/>
    </source>
</evidence>
<dbReference type="SUPFAM" id="SSF82199">
    <property type="entry name" value="SET domain"/>
    <property type="match status" value="1"/>
</dbReference>
<organism evidence="2 3">
    <name type="scientific">Lecanosticta acicola</name>
    <dbReference type="NCBI Taxonomy" id="111012"/>
    <lineage>
        <taxon>Eukaryota</taxon>
        <taxon>Fungi</taxon>
        <taxon>Dikarya</taxon>
        <taxon>Ascomycota</taxon>
        <taxon>Pezizomycotina</taxon>
        <taxon>Dothideomycetes</taxon>
        <taxon>Dothideomycetidae</taxon>
        <taxon>Mycosphaerellales</taxon>
        <taxon>Mycosphaerellaceae</taxon>
        <taxon>Lecanosticta</taxon>
    </lineage>
</organism>
<evidence type="ECO:0000259" key="1">
    <source>
        <dbReference type="PROSITE" id="PS50280"/>
    </source>
</evidence>
<dbReference type="GO" id="GO:0008168">
    <property type="term" value="F:methyltransferase activity"/>
    <property type="evidence" value="ECO:0007669"/>
    <property type="project" value="UniProtKB-KW"/>
</dbReference>
<keyword evidence="2" id="KW-0808">Transferase</keyword>
<proteinExistence type="predicted"/>
<comment type="caution">
    <text evidence="2">The sequence shown here is derived from an EMBL/GenBank/DDBJ whole genome shotgun (WGS) entry which is preliminary data.</text>
</comment>
<dbReference type="PANTHER" id="PTHR12197:SF294">
    <property type="entry name" value="POTENTIAL PROTEIN LYSINE METHYLTRANSFERASE SET6"/>
    <property type="match status" value="1"/>
</dbReference>
<dbReference type="InterPro" id="IPR050869">
    <property type="entry name" value="H3K4_H4K5_MeTrfase"/>
</dbReference>
<keyword evidence="3" id="KW-1185">Reference proteome</keyword>
<keyword evidence="2" id="KW-0489">Methyltransferase</keyword>
<dbReference type="Gene3D" id="2.170.270.10">
    <property type="entry name" value="SET domain"/>
    <property type="match status" value="1"/>
</dbReference>
<reference evidence="2" key="1">
    <citation type="submission" date="2023-11" db="EMBL/GenBank/DDBJ databases">
        <authorList>
            <person name="Alioto T."/>
            <person name="Alioto T."/>
            <person name="Gomez Garrido J."/>
        </authorList>
    </citation>
    <scope>NUCLEOTIDE SEQUENCE</scope>
</reference>
<dbReference type="InterPro" id="IPR001214">
    <property type="entry name" value="SET_dom"/>
</dbReference>
<dbReference type="EMBL" id="CAVMBE010000095">
    <property type="protein sequence ID" value="CAK4033827.1"/>
    <property type="molecule type" value="Genomic_DNA"/>
</dbReference>
<dbReference type="GO" id="GO:0005634">
    <property type="term" value="C:nucleus"/>
    <property type="evidence" value="ECO:0007669"/>
    <property type="project" value="TreeGrafter"/>
</dbReference>
<evidence type="ECO:0000313" key="3">
    <source>
        <dbReference type="Proteomes" id="UP001296104"/>
    </source>
</evidence>
<dbReference type="PROSITE" id="PS50280">
    <property type="entry name" value="SET"/>
    <property type="match status" value="1"/>
</dbReference>